<dbReference type="AlphaFoldDB" id="A0AAJ7RP12"/>
<dbReference type="Proteomes" id="UP000694920">
    <property type="component" value="Unplaced"/>
</dbReference>
<dbReference type="RefSeq" id="XP_024944483.1">
    <property type="nucleotide sequence ID" value="XM_025088715.1"/>
</dbReference>
<dbReference type="SUPFAM" id="SSF54928">
    <property type="entry name" value="RNA-binding domain, RBD"/>
    <property type="match status" value="1"/>
</dbReference>
<feature type="compositionally biased region" description="Basic and acidic residues" evidence="3">
    <location>
        <begin position="21"/>
        <end position="31"/>
    </location>
</feature>
<feature type="domain" description="RRM" evidence="4">
    <location>
        <begin position="119"/>
        <end position="197"/>
    </location>
</feature>
<reference evidence="6" key="1">
    <citation type="submission" date="2025-08" db="UniProtKB">
        <authorList>
            <consortium name="RefSeq"/>
        </authorList>
    </citation>
    <scope>IDENTIFICATION</scope>
</reference>
<feature type="region of interest" description="Disordered" evidence="3">
    <location>
        <begin position="339"/>
        <end position="359"/>
    </location>
</feature>
<dbReference type="PANTHER" id="PTHR21245">
    <property type="entry name" value="HETEROGENEOUS NUCLEAR RIBONUCLEOPROTEIN"/>
    <property type="match status" value="1"/>
</dbReference>
<dbReference type="InterPro" id="IPR000504">
    <property type="entry name" value="RRM_dom"/>
</dbReference>
<accession>A0AAJ7RP12</accession>
<dbReference type="InterPro" id="IPR035979">
    <property type="entry name" value="RBD_domain_sf"/>
</dbReference>
<evidence type="ECO:0000313" key="5">
    <source>
        <dbReference type="Proteomes" id="UP000694920"/>
    </source>
</evidence>
<feature type="region of interest" description="Disordered" evidence="3">
    <location>
        <begin position="1"/>
        <end position="73"/>
    </location>
</feature>
<dbReference type="InterPro" id="IPR012677">
    <property type="entry name" value="Nucleotide-bd_a/b_plait_sf"/>
</dbReference>
<keyword evidence="1 2" id="KW-0694">RNA-binding</keyword>
<dbReference type="SMART" id="SM00360">
    <property type="entry name" value="RRM"/>
    <property type="match status" value="2"/>
</dbReference>
<proteinExistence type="predicted"/>
<name>A0AAJ7RP12_CEPCN</name>
<evidence type="ECO:0000313" key="6">
    <source>
        <dbReference type="RefSeq" id="XP_024944483.1"/>
    </source>
</evidence>
<evidence type="ECO:0000256" key="1">
    <source>
        <dbReference type="ARBA" id="ARBA00022884"/>
    </source>
</evidence>
<evidence type="ECO:0000259" key="4">
    <source>
        <dbReference type="PROSITE" id="PS50102"/>
    </source>
</evidence>
<protein>
    <submittedName>
        <fullName evidence="6">Uncharacterized protein LOC107271472 isoform X1</fullName>
    </submittedName>
</protein>
<feature type="compositionally biased region" description="Basic and acidic residues" evidence="3">
    <location>
        <begin position="1"/>
        <end position="10"/>
    </location>
</feature>
<dbReference type="CDD" id="cd12249">
    <property type="entry name" value="RRM1_hnRNPR_like"/>
    <property type="match status" value="1"/>
</dbReference>
<dbReference type="PROSITE" id="PS50102">
    <property type="entry name" value="RRM"/>
    <property type="match status" value="1"/>
</dbReference>
<dbReference type="Gene3D" id="3.30.70.330">
    <property type="match status" value="2"/>
</dbReference>
<feature type="compositionally biased region" description="Polar residues" evidence="3">
    <location>
        <begin position="342"/>
        <end position="353"/>
    </location>
</feature>
<evidence type="ECO:0000256" key="2">
    <source>
        <dbReference type="PROSITE-ProRule" id="PRU00176"/>
    </source>
</evidence>
<dbReference type="Pfam" id="PF00076">
    <property type="entry name" value="RRM_1"/>
    <property type="match status" value="1"/>
</dbReference>
<dbReference type="GO" id="GO:0003723">
    <property type="term" value="F:RNA binding"/>
    <property type="evidence" value="ECO:0007669"/>
    <property type="project" value="UniProtKB-UniRule"/>
</dbReference>
<sequence length="690" mass="78288">MKKDIKEIRDTGTVIDQDSDPGTRDELKESLENEDQICENIKSRGSNKKQSDKKNNRKNRSINRSTNDRSMNLAAQIETSRQVLQLMTDSNFTITQINGQRKLGGPPPGWAGDAPGAGCEVFVGKIPRTIYEHEIYPVFRAMGEVYEIRLMMDFSGTNRGYCFVMFAKPEYARRAIRELDNFEILPGRRIGVVASINNCRLTIGYLPPNVDSKVVIKKLYTITDDVEKVAVYRNSNGQAKFALASYKTHRGAAMARRRLVPERSTLFEGSEVSVDWAHPAVFPSNVIEERGICDERGNVLLTTTIVGTEAKRCENRRRPRDEYLEQKIRRYIKDGRSPVLFNKQNRTQDTSSKSQEEEINDELNIDCSLDCLDNFQISEAEWFQIQEKNSEHADVENHCQVENNDSLNLFDKYTFMEMPASGNASNQIENLSNYKSLESKSDGDIIKYQNMENQEKSNGFDECGKWNSADSFIPRFPPQSYIKSGTNNPDIQSHVNNLAGNIKNGLKNKNYRQAFLEFLLNDAKNDRHTHQQYPVTVLMNNGKNDIPLIPSNSMYNPNMIQNLHIQDQAPHVLSNINTNFIAWNQNKHQASNVAFTNVLCGCQNYTKPFAGLTFNYSNQTNNLLPALDIGYIPRNHSLINAPIPIIPLKYESPVLTCSDTSQFLNNSQSALFADNAVPKGARPILNRTYV</sequence>
<organism evidence="5 6">
    <name type="scientific">Cephus cinctus</name>
    <name type="common">Wheat stem sawfly</name>
    <dbReference type="NCBI Taxonomy" id="211228"/>
    <lineage>
        <taxon>Eukaryota</taxon>
        <taxon>Metazoa</taxon>
        <taxon>Ecdysozoa</taxon>
        <taxon>Arthropoda</taxon>
        <taxon>Hexapoda</taxon>
        <taxon>Insecta</taxon>
        <taxon>Pterygota</taxon>
        <taxon>Neoptera</taxon>
        <taxon>Endopterygota</taxon>
        <taxon>Hymenoptera</taxon>
        <taxon>Cephoidea</taxon>
        <taxon>Cephidae</taxon>
        <taxon>Cephus</taxon>
    </lineage>
</organism>
<gene>
    <name evidence="6" type="primary">LOC107271472</name>
</gene>
<keyword evidence="5" id="KW-1185">Reference proteome</keyword>
<evidence type="ECO:0000256" key="3">
    <source>
        <dbReference type="SAM" id="MobiDB-lite"/>
    </source>
</evidence>
<dbReference type="CTD" id="158"/>
<dbReference type="GeneID" id="107271472"/>